<organism evidence="2 3">
    <name type="scientific">Capsella rubella</name>
    <dbReference type="NCBI Taxonomy" id="81985"/>
    <lineage>
        <taxon>Eukaryota</taxon>
        <taxon>Viridiplantae</taxon>
        <taxon>Streptophyta</taxon>
        <taxon>Embryophyta</taxon>
        <taxon>Tracheophyta</taxon>
        <taxon>Spermatophyta</taxon>
        <taxon>Magnoliopsida</taxon>
        <taxon>eudicotyledons</taxon>
        <taxon>Gunneridae</taxon>
        <taxon>Pentapetalae</taxon>
        <taxon>rosids</taxon>
        <taxon>malvids</taxon>
        <taxon>Brassicales</taxon>
        <taxon>Brassicaceae</taxon>
        <taxon>Camelineae</taxon>
        <taxon>Capsella</taxon>
    </lineage>
</organism>
<dbReference type="Gene3D" id="1.10.238.10">
    <property type="entry name" value="EF-hand"/>
    <property type="match status" value="1"/>
</dbReference>
<dbReference type="PANTHER" id="PTHR34574">
    <property type="entry name" value="CALCIUM-BINDING EF-HAND FAMILY PROTEIN-RELATED"/>
    <property type="match status" value="1"/>
</dbReference>
<dbReference type="AlphaFoldDB" id="R0GVZ3"/>
<proteinExistence type="predicted"/>
<gene>
    <name evidence="2" type="ORF">CARUB_v10001403mg</name>
</gene>
<dbReference type="Proteomes" id="UP000029121">
    <property type="component" value="Unassembled WGS sequence"/>
</dbReference>
<dbReference type="KEGG" id="crb:17882581"/>
<protein>
    <recommendedName>
        <fullName evidence="1">EF-hand domain-containing protein</fullName>
    </recommendedName>
</protein>
<dbReference type="PROSITE" id="PS50222">
    <property type="entry name" value="EF_HAND_2"/>
    <property type="match status" value="1"/>
</dbReference>
<evidence type="ECO:0000259" key="1">
    <source>
        <dbReference type="PROSITE" id="PS50222"/>
    </source>
</evidence>
<dbReference type="eggNOG" id="ENOG502QVY4">
    <property type="taxonomic scope" value="Eukaryota"/>
</dbReference>
<evidence type="ECO:0000313" key="3">
    <source>
        <dbReference type="Proteomes" id="UP000029121"/>
    </source>
</evidence>
<dbReference type="SUPFAM" id="SSF47473">
    <property type="entry name" value="EF-hand"/>
    <property type="match status" value="1"/>
</dbReference>
<dbReference type="InterPro" id="IPR011992">
    <property type="entry name" value="EF-hand-dom_pair"/>
</dbReference>
<dbReference type="InterPro" id="IPR002048">
    <property type="entry name" value="EF_hand_dom"/>
</dbReference>
<dbReference type="GO" id="GO:0005509">
    <property type="term" value="F:calcium ion binding"/>
    <property type="evidence" value="ECO:0007669"/>
    <property type="project" value="InterPro"/>
</dbReference>
<dbReference type="PANTHER" id="PTHR34574:SF3">
    <property type="entry name" value="CALCIUM-BINDING EF HAND FAMILY PROTEIN"/>
    <property type="match status" value="1"/>
</dbReference>
<feature type="domain" description="EF-hand" evidence="1">
    <location>
        <begin position="161"/>
        <end position="196"/>
    </location>
</feature>
<dbReference type="EMBL" id="KB870810">
    <property type="protein sequence ID" value="EOA21064.1"/>
    <property type="molecule type" value="Genomic_DNA"/>
</dbReference>
<name>R0GVZ3_9BRAS</name>
<accession>R0GVZ3</accession>
<dbReference type="OrthoDB" id="2016045at2759"/>
<dbReference type="STRING" id="81985.R0GVZ3"/>
<sequence length="331" mass="36451">MSNTGLMIFDGEVLRSIDISLPELQHNITGAQLLEISESKVSKSLSGLTLPPNLKNAAVSQVSDGDDVTFRRTEFNQQQASEKLGVFISAVADTLRDAPVVVSVLDGSMLKMFLEDEDDFAMLAENLFTDLDEEDKGKLCKREIRNALVHMGVDMGVPPLSEFPILDDIIKKHDADGDEELGQAQFAQLLQPVLQEIADVLHEKPVTIVQNVEIFTGSRLRKILADEKTLKCLVTKTILELSNEKDSQGRADPIKTLILSNGKELGLPPLSSENEPVALLYETIFSQLNNRDKQTAADASTEDGLMDSLKDILRKFEDLLETAPVYSATNI</sequence>
<evidence type="ECO:0000313" key="2">
    <source>
        <dbReference type="EMBL" id="EOA21064.1"/>
    </source>
</evidence>
<keyword evidence="3" id="KW-1185">Reference proteome</keyword>
<reference evidence="3" key="1">
    <citation type="journal article" date="2013" name="Nat. Genet.">
        <title>The Capsella rubella genome and the genomic consequences of rapid mating system evolution.</title>
        <authorList>
            <person name="Slotte T."/>
            <person name="Hazzouri K.M."/>
            <person name="Agren J.A."/>
            <person name="Koenig D."/>
            <person name="Maumus F."/>
            <person name="Guo Y.L."/>
            <person name="Steige K."/>
            <person name="Platts A.E."/>
            <person name="Escobar J.S."/>
            <person name="Newman L.K."/>
            <person name="Wang W."/>
            <person name="Mandakova T."/>
            <person name="Vello E."/>
            <person name="Smith L.M."/>
            <person name="Henz S.R."/>
            <person name="Steffen J."/>
            <person name="Takuno S."/>
            <person name="Brandvain Y."/>
            <person name="Coop G."/>
            <person name="Andolfatto P."/>
            <person name="Hu T.T."/>
            <person name="Blanchette M."/>
            <person name="Clark R.M."/>
            <person name="Quesneville H."/>
            <person name="Nordborg M."/>
            <person name="Gaut B.S."/>
            <person name="Lysak M.A."/>
            <person name="Jenkins J."/>
            <person name="Grimwood J."/>
            <person name="Chapman J."/>
            <person name="Prochnik S."/>
            <person name="Shu S."/>
            <person name="Rokhsar D."/>
            <person name="Schmutz J."/>
            <person name="Weigel D."/>
            <person name="Wright S.I."/>
        </authorList>
    </citation>
    <scope>NUCLEOTIDE SEQUENCE [LARGE SCALE GENOMIC DNA]</scope>
    <source>
        <strain evidence="3">cv. Monte Gargano</strain>
    </source>
</reference>